<feature type="transmembrane region" description="Helical" evidence="5">
    <location>
        <begin position="142"/>
        <end position="160"/>
    </location>
</feature>
<dbReference type="CDD" id="cd07042">
    <property type="entry name" value="STAS_SulP_like_sulfate_transporter"/>
    <property type="match status" value="1"/>
</dbReference>
<keyword evidence="2 5" id="KW-0812">Transmembrane</keyword>
<dbReference type="Gene3D" id="3.30.750.24">
    <property type="entry name" value="STAS domain"/>
    <property type="match status" value="1"/>
</dbReference>
<protein>
    <submittedName>
        <fullName evidence="7">Bicarbonate transporter BicA</fullName>
    </submittedName>
</protein>
<feature type="transmembrane region" description="Helical" evidence="5">
    <location>
        <begin position="167"/>
        <end position="188"/>
    </location>
</feature>
<evidence type="ECO:0000256" key="4">
    <source>
        <dbReference type="ARBA" id="ARBA00023136"/>
    </source>
</evidence>
<evidence type="ECO:0000256" key="5">
    <source>
        <dbReference type="SAM" id="Phobius"/>
    </source>
</evidence>
<feature type="transmembrane region" description="Helical" evidence="5">
    <location>
        <begin position="194"/>
        <end position="216"/>
    </location>
</feature>
<gene>
    <name evidence="7" type="primary">bicA_2</name>
    <name evidence="7" type="ORF">D7316_03921</name>
</gene>
<feature type="transmembrane region" description="Helical" evidence="5">
    <location>
        <begin position="342"/>
        <end position="360"/>
    </location>
</feature>
<dbReference type="PROSITE" id="PS50801">
    <property type="entry name" value="STAS"/>
    <property type="match status" value="1"/>
</dbReference>
<keyword evidence="4 5" id="KW-0472">Membrane</keyword>
<dbReference type="Proteomes" id="UP000271469">
    <property type="component" value="Chromosome"/>
</dbReference>
<evidence type="ECO:0000256" key="2">
    <source>
        <dbReference type="ARBA" id="ARBA00022692"/>
    </source>
</evidence>
<dbReference type="Pfam" id="PF01740">
    <property type="entry name" value="STAS"/>
    <property type="match status" value="1"/>
</dbReference>
<keyword evidence="8" id="KW-1185">Reference proteome</keyword>
<dbReference type="GO" id="GO:0016020">
    <property type="term" value="C:membrane"/>
    <property type="evidence" value="ECO:0007669"/>
    <property type="project" value="UniProtKB-SubCell"/>
</dbReference>
<feature type="transmembrane region" description="Helical" evidence="5">
    <location>
        <begin position="288"/>
        <end position="306"/>
    </location>
</feature>
<comment type="subcellular location">
    <subcellularLocation>
        <location evidence="1">Membrane</location>
        <topology evidence="1">Multi-pass membrane protein</topology>
    </subcellularLocation>
</comment>
<sequence>MSIDSLRRPAVRTHVANTLSRTAVGVRRSSTLAALRNPRQLRTEFFAGLVTALALIPETISFSLIAGVGPAVGLFTSFIFAMTIAFVGGRPAMISAAAGSVALVVAPVVREYGVDHLIATILLAGILQVVMAWLGVAKLMRFIPHSVMTGFVNALAILIFTAQLPHLIGVPWLVYPMTAAGLLMMVFLPKVSTVVPAPLVATAVLTVIAVVFAVGVPRVGDEGPMSSELPSLGIPGVPFTLETLRIIFPYALAVAMVGLLESLITAKLVDELTDTSSDAKRESWGQGVGNLVTGFFGGMGGCAMIGQTMMNVKSGGRTRISTFVAGAALLCLVLFFSPALAAIPMAALVAVMVVVSFATMDWHSISPKTLRRMPIGETVTMLMTVAVTVVTHNLAYGVIVGVLCAMVAFVRRVAGHASIEEHYLVVDDDPEHSGPVQTYRITGDLFFASSHGLVDRFDYAGDPMRVIIDFSAAHVWDATSVATLEGIRGKYHAVGKSVSFVGLDDASEALHARLAGAFRAT</sequence>
<dbReference type="SUPFAM" id="SSF52091">
    <property type="entry name" value="SpoIIaa-like"/>
    <property type="match status" value="1"/>
</dbReference>
<reference evidence="7 8" key="1">
    <citation type="submission" date="2018-11" db="EMBL/GenBank/DDBJ databases">
        <title>Gordonia insulae sp. nov., isolated from an island soil.</title>
        <authorList>
            <person name="Kim Y.S."/>
            <person name="Kim S.B."/>
        </authorList>
    </citation>
    <scope>NUCLEOTIDE SEQUENCE [LARGE SCALE GENOMIC DNA]</scope>
    <source>
        <strain evidence="7 8">MMS17-SY073</strain>
    </source>
</reference>
<evidence type="ECO:0000313" key="8">
    <source>
        <dbReference type="Proteomes" id="UP000271469"/>
    </source>
</evidence>
<dbReference type="PANTHER" id="PTHR43310">
    <property type="entry name" value="SULFATE TRANSPORTER YBAR-RELATED"/>
    <property type="match status" value="1"/>
</dbReference>
<dbReference type="Pfam" id="PF00916">
    <property type="entry name" value="Sulfate_transp"/>
    <property type="match status" value="2"/>
</dbReference>
<dbReference type="KEGG" id="gom:D7316_03921"/>
<evidence type="ECO:0000256" key="3">
    <source>
        <dbReference type="ARBA" id="ARBA00022989"/>
    </source>
</evidence>
<dbReference type="InterPro" id="IPR011547">
    <property type="entry name" value="SLC26A/SulP_dom"/>
</dbReference>
<feature type="transmembrane region" description="Helical" evidence="5">
    <location>
        <begin position="247"/>
        <end position="268"/>
    </location>
</feature>
<dbReference type="InterPro" id="IPR002645">
    <property type="entry name" value="STAS_dom"/>
</dbReference>
<name>A0A3G8JQV1_9ACTN</name>
<dbReference type="InterPro" id="IPR036513">
    <property type="entry name" value="STAS_dom_sf"/>
</dbReference>
<dbReference type="AlphaFoldDB" id="A0A3G8JQV1"/>
<dbReference type="PANTHER" id="PTHR43310:SF1">
    <property type="entry name" value="SULFATE TRANSPORTER YBAR-RELATED"/>
    <property type="match status" value="1"/>
</dbReference>
<keyword evidence="3 5" id="KW-1133">Transmembrane helix</keyword>
<feature type="transmembrane region" description="Helical" evidence="5">
    <location>
        <begin position="318"/>
        <end position="336"/>
    </location>
</feature>
<dbReference type="EMBL" id="CP033972">
    <property type="protein sequence ID" value="AZG47313.1"/>
    <property type="molecule type" value="Genomic_DNA"/>
</dbReference>
<evidence type="ECO:0000256" key="1">
    <source>
        <dbReference type="ARBA" id="ARBA00004141"/>
    </source>
</evidence>
<proteinExistence type="predicted"/>
<evidence type="ECO:0000313" key="7">
    <source>
        <dbReference type="EMBL" id="AZG47313.1"/>
    </source>
</evidence>
<feature type="domain" description="STAS" evidence="6">
    <location>
        <begin position="439"/>
        <end position="521"/>
    </location>
</feature>
<organism evidence="7 8">
    <name type="scientific">Gordonia insulae</name>
    <dbReference type="NCBI Taxonomy" id="2420509"/>
    <lineage>
        <taxon>Bacteria</taxon>
        <taxon>Bacillati</taxon>
        <taxon>Actinomycetota</taxon>
        <taxon>Actinomycetes</taxon>
        <taxon>Mycobacteriales</taxon>
        <taxon>Gordoniaceae</taxon>
        <taxon>Gordonia</taxon>
    </lineage>
</organism>
<evidence type="ECO:0000259" key="6">
    <source>
        <dbReference type="PROSITE" id="PS50801"/>
    </source>
</evidence>
<feature type="transmembrane region" description="Helical" evidence="5">
    <location>
        <begin position="117"/>
        <end position="136"/>
    </location>
</feature>
<dbReference type="InterPro" id="IPR052706">
    <property type="entry name" value="Membrane-Transporter-like"/>
</dbReference>
<accession>A0A3G8JQV1</accession>
<feature type="transmembrane region" description="Helical" evidence="5">
    <location>
        <begin position="381"/>
        <end position="410"/>
    </location>
</feature>
<feature type="transmembrane region" description="Helical" evidence="5">
    <location>
        <begin position="78"/>
        <end position="105"/>
    </location>
</feature>